<dbReference type="InterPro" id="IPR012156">
    <property type="entry name" value="Cold_shock_CspA"/>
</dbReference>
<dbReference type="EMBL" id="SSNZ01000011">
    <property type="protein sequence ID" value="THF47660.1"/>
    <property type="molecule type" value="Genomic_DNA"/>
</dbReference>
<proteinExistence type="predicted"/>
<feature type="transmembrane region" description="Helical" evidence="1">
    <location>
        <begin position="6"/>
        <end position="26"/>
    </location>
</feature>
<keyword evidence="1" id="KW-1133">Transmembrane helix</keyword>
<comment type="caution">
    <text evidence="2">The sequence shown here is derived from an EMBL/GenBank/DDBJ whole genome shotgun (WGS) entry which is preliminary data.</text>
</comment>
<protein>
    <submittedName>
        <fullName evidence="2">DUF1294 domain-containing protein</fullName>
    </submittedName>
</protein>
<keyword evidence="3" id="KW-1185">Reference proteome</keyword>
<dbReference type="Pfam" id="PF06961">
    <property type="entry name" value="DUF1294"/>
    <property type="match status" value="1"/>
</dbReference>
<dbReference type="PIRSF" id="PIRSF002599">
    <property type="entry name" value="Cold_shock_A"/>
    <property type="match status" value="1"/>
</dbReference>
<dbReference type="InterPro" id="IPR010718">
    <property type="entry name" value="DUF1294"/>
</dbReference>
<reference evidence="2 3" key="1">
    <citation type="submission" date="2019-04" db="EMBL/GenBank/DDBJ databases">
        <title>Flavobacterium sp. nov. isolated from construction timber.</title>
        <authorList>
            <person name="Lin S.-Y."/>
            <person name="Chang C.-T."/>
            <person name="Young C.-C."/>
        </authorList>
    </citation>
    <scope>NUCLEOTIDE SEQUENCE [LARGE SCALE GENOMIC DNA]</scope>
    <source>
        <strain evidence="2 3">CC-CTC003</strain>
    </source>
</reference>
<dbReference type="RefSeq" id="WP_136404334.1">
    <property type="nucleotide sequence ID" value="NZ_SSNZ01000011.1"/>
</dbReference>
<accession>A0A4V3W7K6</accession>
<evidence type="ECO:0000313" key="2">
    <source>
        <dbReference type="EMBL" id="THF47660.1"/>
    </source>
</evidence>
<name>A0A4V3W7K6_9FLAO</name>
<feature type="transmembrane region" description="Helical" evidence="1">
    <location>
        <begin position="65"/>
        <end position="84"/>
    </location>
</feature>
<keyword evidence="1" id="KW-0812">Transmembrane</keyword>
<dbReference type="Proteomes" id="UP000307507">
    <property type="component" value="Unassembled WGS sequence"/>
</dbReference>
<dbReference type="AlphaFoldDB" id="A0A4V3W7K6"/>
<dbReference type="GO" id="GO:0003676">
    <property type="term" value="F:nucleic acid binding"/>
    <property type="evidence" value="ECO:0007669"/>
    <property type="project" value="InterPro"/>
</dbReference>
<evidence type="ECO:0000256" key="1">
    <source>
        <dbReference type="SAM" id="Phobius"/>
    </source>
</evidence>
<feature type="transmembrane region" description="Helical" evidence="1">
    <location>
        <begin position="38"/>
        <end position="59"/>
    </location>
</feature>
<keyword evidence="1" id="KW-0472">Membrane</keyword>
<organism evidence="2 3">
    <name type="scientific">Flavobacterium supellecticarium</name>
    <dbReference type="NCBI Taxonomy" id="2565924"/>
    <lineage>
        <taxon>Bacteria</taxon>
        <taxon>Pseudomonadati</taxon>
        <taxon>Bacteroidota</taxon>
        <taxon>Flavobacteriia</taxon>
        <taxon>Flavobacteriales</taxon>
        <taxon>Flavobacteriaceae</taxon>
        <taxon>Flavobacterium</taxon>
    </lineage>
</organism>
<evidence type="ECO:0000313" key="3">
    <source>
        <dbReference type="Proteomes" id="UP000307507"/>
    </source>
</evidence>
<sequence>MQPLFCYVLSMNVFAFVVFGIDKWLAVTQRKRISEKTLLAISFIGGSIGAIGAMLLFGHKTAKSSFLWKFSVVLVLQIGILMLLRHYFDL</sequence>
<dbReference type="OrthoDB" id="1080927at2"/>
<gene>
    <name evidence="2" type="ORF">E6C50_16410</name>
</gene>